<evidence type="ECO:0000313" key="3">
    <source>
        <dbReference type="Proteomes" id="UP001431131"/>
    </source>
</evidence>
<dbReference type="AlphaFoldDB" id="A0AAW5E7D8"/>
<protein>
    <submittedName>
        <fullName evidence="2">Glycosyltransferase</fullName>
    </submittedName>
</protein>
<sequence>MYKRFIVFVFIFMLINLNSSFHAHAEKNEEVEVEEMCLNQSVIELKYGMQKLWIEHAWWSRSLIVSTLADLEDREDVLARLLQNQVDIGNIMKPYYGDEFGSKLTDLLQEHILIGGKLIDAVKSNDKALVDKMNKEWYQNADVIVEFLASANPNWLKNELTEMFYAHLQLTINEVEARLQKKWKEDIRTADLNESHLIHMGDFLTDGIVKQFPEKFK</sequence>
<reference evidence="2" key="1">
    <citation type="submission" date="2022-02" db="EMBL/GenBank/DDBJ databases">
        <title>Fredinandcohnia quinoae sp. nov. isolated from Chenopodium quinoa seeds.</title>
        <authorList>
            <person name="Saati-Santamaria Z."/>
            <person name="Flores-Felix J.D."/>
            <person name="Igual J.M."/>
            <person name="Velazquez E."/>
            <person name="Garcia-Fraile P."/>
            <person name="Martinez-Molina E."/>
        </authorList>
    </citation>
    <scope>NUCLEOTIDE SEQUENCE</scope>
    <source>
        <strain evidence="2">SECRCQ15</strain>
    </source>
</reference>
<name>A0AAW5E7D8_9BACI</name>
<evidence type="ECO:0000256" key="1">
    <source>
        <dbReference type="SAM" id="SignalP"/>
    </source>
</evidence>
<gene>
    <name evidence="2" type="ORF">MJG50_17545</name>
</gene>
<accession>A0AAW5E7D8</accession>
<keyword evidence="3" id="KW-1185">Reference proteome</keyword>
<dbReference type="RefSeq" id="WP_240257061.1">
    <property type="nucleotide sequence ID" value="NZ_JAKTTI010000034.1"/>
</dbReference>
<dbReference type="EMBL" id="JAKTTI010000034">
    <property type="protein sequence ID" value="MCH1627140.1"/>
    <property type="molecule type" value="Genomic_DNA"/>
</dbReference>
<organism evidence="2 3">
    <name type="scientific">Fredinandcohnia quinoae</name>
    <dbReference type="NCBI Taxonomy" id="2918902"/>
    <lineage>
        <taxon>Bacteria</taxon>
        <taxon>Bacillati</taxon>
        <taxon>Bacillota</taxon>
        <taxon>Bacilli</taxon>
        <taxon>Bacillales</taxon>
        <taxon>Bacillaceae</taxon>
        <taxon>Fredinandcohnia</taxon>
    </lineage>
</organism>
<proteinExistence type="predicted"/>
<comment type="caution">
    <text evidence="2">The sequence shown here is derived from an EMBL/GenBank/DDBJ whole genome shotgun (WGS) entry which is preliminary data.</text>
</comment>
<feature type="signal peptide" evidence="1">
    <location>
        <begin position="1"/>
        <end position="25"/>
    </location>
</feature>
<keyword evidence="1" id="KW-0732">Signal</keyword>
<feature type="chain" id="PRO_5043913298" evidence="1">
    <location>
        <begin position="26"/>
        <end position="217"/>
    </location>
</feature>
<evidence type="ECO:0000313" key="2">
    <source>
        <dbReference type="EMBL" id="MCH1627140.1"/>
    </source>
</evidence>
<dbReference type="Proteomes" id="UP001431131">
    <property type="component" value="Unassembled WGS sequence"/>
</dbReference>